<accession>A0A4P7PCT0</accession>
<dbReference type="OrthoDB" id="7019386at2"/>
<proteinExistence type="predicted"/>
<dbReference type="KEGG" id="pvk:EPZ47_03920"/>
<dbReference type="AlphaFoldDB" id="A0A4P7PCT0"/>
<evidence type="ECO:0000313" key="3">
    <source>
        <dbReference type="Proteomes" id="UP000296468"/>
    </source>
</evidence>
<dbReference type="RefSeq" id="WP_135843620.1">
    <property type="nucleotide sequence ID" value="NZ_CP035088.1"/>
</dbReference>
<dbReference type="Proteomes" id="UP000296468">
    <property type="component" value="Chromosome"/>
</dbReference>
<protein>
    <submittedName>
        <fullName evidence="2">Uncharacterized protein</fullName>
    </submittedName>
</protein>
<keyword evidence="1" id="KW-1133">Transmembrane helix</keyword>
<gene>
    <name evidence="2" type="ORF">EPZ47_03920</name>
</gene>
<feature type="transmembrane region" description="Helical" evidence="1">
    <location>
        <begin position="58"/>
        <end position="80"/>
    </location>
</feature>
<sequence>MKNRLAMYKALKAINVPEQKIETVIQAMDSDLHLSTADISHPDLAQFRAELSRFRVGLIMDIGVMLALVMAILFAGIAFIH</sequence>
<evidence type="ECO:0000313" key="2">
    <source>
        <dbReference type="EMBL" id="QBZ87882.1"/>
    </source>
</evidence>
<organism evidence="2 3">
    <name type="scientific">Pseudomonas viciae</name>
    <dbReference type="NCBI Taxonomy" id="2505979"/>
    <lineage>
        <taxon>Bacteria</taxon>
        <taxon>Pseudomonadati</taxon>
        <taxon>Pseudomonadota</taxon>
        <taxon>Gammaproteobacteria</taxon>
        <taxon>Pseudomonadales</taxon>
        <taxon>Pseudomonadaceae</taxon>
        <taxon>Pseudomonas</taxon>
    </lineage>
</organism>
<keyword evidence="1" id="KW-0812">Transmembrane</keyword>
<keyword evidence="1" id="KW-0472">Membrane</keyword>
<dbReference type="EMBL" id="CP035088">
    <property type="protein sequence ID" value="QBZ87882.1"/>
    <property type="molecule type" value="Genomic_DNA"/>
</dbReference>
<name>A0A4P7PCT0_9PSED</name>
<reference evidence="2 3" key="1">
    <citation type="journal article" date="2019" name="Front. Microbiol.">
        <title>In silico and Genetic Analyses of Cyclic Lipopeptide Synthetic Gene Clusters in Pseudomonas sp. 11K1.</title>
        <authorList>
            <person name="Zhao H."/>
            <person name="Liu Y.P."/>
            <person name="Zhang L.Q."/>
        </authorList>
    </citation>
    <scope>NUCLEOTIDE SEQUENCE [LARGE SCALE GENOMIC DNA]</scope>
    <source>
        <strain evidence="2 3">11K1</strain>
    </source>
</reference>
<evidence type="ECO:0000256" key="1">
    <source>
        <dbReference type="SAM" id="Phobius"/>
    </source>
</evidence>